<dbReference type="PANTHER" id="PTHR34698">
    <property type="entry name" value="5-OXOPROLINASE SUBUNIT B"/>
    <property type="match status" value="1"/>
</dbReference>
<feature type="domain" description="Carboxyltransferase" evidence="4">
    <location>
        <begin position="3"/>
        <end position="209"/>
    </location>
</feature>
<dbReference type="InterPro" id="IPR029000">
    <property type="entry name" value="Cyclophilin-like_dom_sf"/>
</dbReference>
<keyword evidence="2" id="KW-0378">Hydrolase</keyword>
<dbReference type="Gene3D" id="2.40.100.10">
    <property type="entry name" value="Cyclophilin-like"/>
    <property type="match status" value="1"/>
</dbReference>
<dbReference type="AlphaFoldDB" id="A0A4P6X0A0"/>
<organism evidence="5 6">
    <name type="scientific">Hydrogenophaga pseudoflava</name>
    <name type="common">Pseudomonas carboxydoflava</name>
    <dbReference type="NCBI Taxonomy" id="47421"/>
    <lineage>
        <taxon>Bacteria</taxon>
        <taxon>Pseudomonadati</taxon>
        <taxon>Pseudomonadota</taxon>
        <taxon>Betaproteobacteria</taxon>
        <taxon>Burkholderiales</taxon>
        <taxon>Comamonadaceae</taxon>
        <taxon>Hydrogenophaga</taxon>
    </lineage>
</organism>
<dbReference type="Gene3D" id="3.30.1360.40">
    <property type="match status" value="1"/>
</dbReference>
<dbReference type="SMART" id="SM00796">
    <property type="entry name" value="AHS1"/>
    <property type="match status" value="1"/>
</dbReference>
<dbReference type="NCBIfam" id="TIGR00370">
    <property type="entry name" value="5-oxoprolinase subunit PxpB"/>
    <property type="match status" value="1"/>
</dbReference>
<dbReference type="PANTHER" id="PTHR34698:SF2">
    <property type="entry name" value="5-OXOPROLINASE SUBUNIT B"/>
    <property type="match status" value="1"/>
</dbReference>
<evidence type="ECO:0000313" key="5">
    <source>
        <dbReference type="EMBL" id="QBM29450.1"/>
    </source>
</evidence>
<accession>A0A4P6X0A0</accession>
<evidence type="ECO:0000256" key="1">
    <source>
        <dbReference type="ARBA" id="ARBA00022741"/>
    </source>
</evidence>
<dbReference type="KEGG" id="hpse:HPF_17280"/>
<dbReference type="Pfam" id="PF02682">
    <property type="entry name" value="CT_C_D"/>
    <property type="match status" value="1"/>
</dbReference>
<dbReference type="GO" id="GO:0016787">
    <property type="term" value="F:hydrolase activity"/>
    <property type="evidence" value="ECO:0007669"/>
    <property type="project" value="UniProtKB-KW"/>
</dbReference>
<evidence type="ECO:0000259" key="4">
    <source>
        <dbReference type="SMART" id="SM00796"/>
    </source>
</evidence>
<dbReference type="Proteomes" id="UP000293912">
    <property type="component" value="Chromosome"/>
</dbReference>
<keyword evidence="6" id="KW-1185">Reference proteome</keyword>
<dbReference type="RefSeq" id="WP_079365248.1">
    <property type="nucleotide sequence ID" value="NZ_CP037867.1"/>
</dbReference>
<dbReference type="InterPro" id="IPR010016">
    <property type="entry name" value="PxpB"/>
</dbReference>
<dbReference type="GO" id="GO:0005524">
    <property type="term" value="F:ATP binding"/>
    <property type="evidence" value="ECO:0007669"/>
    <property type="project" value="UniProtKB-KW"/>
</dbReference>
<keyword evidence="1" id="KW-0547">Nucleotide-binding</keyword>
<sequence length="247" mass="26930">MTPRLLPLGDSAWTVEFGHAIDAATNARVMGLAGRVAAARQNDPLLAPVTDVVPTFRSLTVHFDPWAGDATALGRQLLSMAQEGQQTTVQGRQWQLPVCFDDDFAPDLPRVCELKQLSRSEVISQLLGAAFRVYMLGFQPGFPYMGGLPPTLVTPRLPSPRQKVPAKSVAIALDMCSVYPWESPGGWNLLGRTPVVLFDPAQTEQPAMLAAGDEVRWTAVDRATHDRLAREIANGLPRETFLKESAT</sequence>
<protein>
    <submittedName>
        <fullName evidence="5">Kinase A inhibitor</fullName>
    </submittedName>
</protein>
<dbReference type="InterPro" id="IPR003833">
    <property type="entry name" value="CT_C_D"/>
</dbReference>
<name>A0A4P6X0A0_HYDPS</name>
<evidence type="ECO:0000256" key="2">
    <source>
        <dbReference type="ARBA" id="ARBA00022801"/>
    </source>
</evidence>
<dbReference type="EMBL" id="CP037867">
    <property type="protein sequence ID" value="QBM29450.1"/>
    <property type="molecule type" value="Genomic_DNA"/>
</dbReference>
<dbReference type="SUPFAM" id="SSF160467">
    <property type="entry name" value="PH0987 N-terminal domain-like"/>
    <property type="match status" value="1"/>
</dbReference>
<evidence type="ECO:0000256" key="3">
    <source>
        <dbReference type="ARBA" id="ARBA00022840"/>
    </source>
</evidence>
<dbReference type="SUPFAM" id="SSF50891">
    <property type="entry name" value="Cyclophilin-like"/>
    <property type="match status" value="1"/>
</dbReference>
<reference evidence="5 6" key="1">
    <citation type="submission" date="2019-03" db="EMBL/GenBank/DDBJ databases">
        <authorList>
            <person name="Sebastian G."/>
            <person name="Baumann P."/>
            <person name="Ruckert C."/>
            <person name="Kalinowski J."/>
            <person name="Nebel B."/>
            <person name="Takors R."/>
            <person name="Blombach B."/>
        </authorList>
    </citation>
    <scope>NUCLEOTIDE SEQUENCE [LARGE SCALE GENOMIC DNA]</scope>
    <source>
        <strain evidence="5 6">DSM 1084</strain>
    </source>
</reference>
<evidence type="ECO:0000313" key="6">
    <source>
        <dbReference type="Proteomes" id="UP000293912"/>
    </source>
</evidence>
<gene>
    <name evidence="5" type="primary">kipI</name>
    <name evidence="5" type="ORF">HPF_17280</name>
</gene>
<keyword evidence="3" id="KW-0067">ATP-binding</keyword>
<proteinExistence type="predicted"/>